<keyword evidence="2" id="KW-0378">Hydrolase</keyword>
<dbReference type="Pfam" id="PF01844">
    <property type="entry name" value="HNH"/>
    <property type="match status" value="1"/>
</dbReference>
<dbReference type="PANTHER" id="PTHR33877">
    <property type="entry name" value="SLL1193 PROTEIN"/>
    <property type="match status" value="1"/>
</dbReference>
<dbReference type="InterPro" id="IPR003615">
    <property type="entry name" value="HNH_nuc"/>
</dbReference>
<feature type="domain" description="HNH nuclease" evidence="1">
    <location>
        <begin position="129"/>
        <end position="179"/>
    </location>
</feature>
<dbReference type="EMBL" id="MW073100">
    <property type="protein sequence ID" value="QWT28893.1"/>
    <property type="molecule type" value="Genomic_DNA"/>
</dbReference>
<dbReference type="CDD" id="cd00085">
    <property type="entry name" value="HNHc"/>
    <property type="match status" value="1"/>
</dbReference>
<dbReference type="InterPro" id="IPR002711">
    <property type="entry name" value="HNH"/>
</dbReference>
<reference evidence="2" key="1">
    <citation type="submission" date="2020-10" db="EMBL/GenBank/DDBJ databases">
        <title>Complete genome sequence of vB_MoxS-R1, a novel marine prophage inducted from Microbacterium.</title>
        <authorList>
            <person name="Zheng H."/>
            <person name="Liu B."/>
            <person name="Xu Y."/>
            <person name="Chen F."/>
        </authorList>
    </citation>
    <scope>NUCLEOTIDE SEQUENCE</scope>
</reference>
<evidence type="ECO:0000313" key="2">
    <source>
        <dbReference type="EMBL" id="QWT28893.1"/>
    </source>
</evidence>
<keyword evidence="2" id="KW-0540">Nuclease</keyword>
<accession>A0A8F2IVG1</accession>
<dbReference type="InterPro" id="IPR052892">
    <property type="entry name" value="NA-targeting_endonuclease"/>
</dbReference>
<dbReference type="SMART" id="SM00507">
    <property type="entry name" value="HNHc"/>
    <property type="match status" value="1"/>
</dbReference>
<dbReference type="Gene3D" id="1.10.30.50">
    <property type="match status" value="1"/>
</dbReference>
<evidence type="ECO:0000259" key="1">
    <source>
        <dbReference type="SMART" id="SM00507"/>
    </source>
</evidence>
<keyword evidence="2" id="KW-0255">Endonuclease</keyword>
<name>A0A8F2IVG1_9CAUD</name>
<dbReference type="GO" id="GO:0003676">
    <property type="term" value="F:nucleic acid binding"/>
    <property type="evidence" value="ECO:0007669"/>
    <property type="project" value="InterPro"/>
</dbReference>
<keyword evidence="3" id="KW-1185">Reference proteome</keyword>
<organism evidence="2 3">
    <name type="scientific">Microbacterium phage vB_MoxS-R1</name>
    <dbReference type="NCBI Taxonomy" id="2848881"/>
    <lineage>
        <taxon>Viruses</taxon>
        <taxon>Duplodnaviria</taxon>
        <taxon>Heunggongvirae</taxon>
        <taxon>Uroviricota</taxon>
        <taxon>Caudoviricetes</taxon>
        <taxon>Syrbvirus</taxon>
        <taxon>Syrbvirus R1</taxon>
    </lineage>
</organism>
<proteinExistence type="predicted"/>
<dbReference type="GO" id="GO:0004519">
    <property type="term" value="F:endonuclease activity"/>
    <property type="evidence" value="ECO:0007669"/>
    <property type="project" value="UniProtKB-KW"/>
</dbReference>
<dbReference type="Proteomes" id="UP000683438">
    <property type="component" value="Segment"/>
</dbReference>
<evidence type="ECO:0000313" key="3">
    <source>
        <dbReference type="Proteomes" id="UP000683438"/>
    </source>
</evidence>
<gene>
    <name evidence="2" type="ORF">vBMoxSR1_gp43</name>
</gene>
<dbReference type="PANTHER" id="PTHR33877:SF1">
    <property type="entry name" value="TYPE IV METHYL-DIRECTED RESTRICTION ENZYME ECOKMCRA"/>
    <property type="match status" value="1"/>
</dbReference>
<protein>
    <submittedName>
        <fullName evidence="2">Endonuclease</fullName>
    </submittedName>
</protein>
<sequence>MSHRTCRACGADIAHRHSKAIFCSLACRKWAANGNTEPRIRAVESCQVCGGSLDGKVITAIYCSRKCKNRAVQMRRVRDDSARYRRERDRRIAYATAYAKANPHVGQATKRKRRALLADAGMFQFTSRDWMRMQRRFGGRCAYCGVVAVALTMDHVVPIVRGGTHSAGNIVPACMSCNVHKQGRFITEWKYGRSRRVA</sequence>
<dbReference type="GO" id="GO:0008270">
    <property type="term" value="F:zinc ion binding"/>
    <property type="evidence" value="ECO:0007669"/>
    <property type="project" value="InterPro"/>
</dbReference>